<dbReference type="OrthoDB" id="268594at2759"/>
<evidence type="ECO:0000313" key="7">
    <source>
        <dbReference type="EMBL" id="VFT95066.1"/>
    </source>
</evidence>
<evidence type="ECO:0000256" key="1">
    <source>
        <dbReference type="ARBA" id="ARBA00004496"/>
    </source>
</evidence>
<proteinExistence type="inferred from homology"/>
<feature type="domain" description="CHCH" evidence="5">
    <location>
        <begin position="27"/>
        <end position="60"/>
    </location>
</feature>
<keyword evidence="8" id="KW-1185">Reference proteome</keyword>
<reference evidence="6" key="2">
    <citation type="submission" date="2019-06" db="EMBL/GenBank/DDBJ databases">
        <title>Genomics analysis of Aphanomyces spp. identifies a new class of oomycete effector associated with host adaptation.</title>
        <authorList>
            <person name="Gaulin E."/>
        </authorList>
    </citation>
    <scope>NUCLEOTIDE SEQUENCE</scope>
    <source>
        <strain evidence="6">CBS 578.67</strain>
    </source>
</reference>
<accession>A0A485L9S8</accession>
<evidence type="ECO:0000256" key="2">
    <source>
        <dbReference type="ARBA" id="ARBA00022490"/>
    </source>
</evidence>
<dbReference type="InterPro" id="IPR051383">
    <property type="entry name" value="COX19"/>
</dbReference>
<dbReference type="GO" id="GO:0033617">
    <property type="term" value="P:mitochondrial respiratory chain complex IV assembly"/>
    <property type="evidence" value="ECO:0007669"/>
    <property type="project" value="TreeGrafter"/>
</dbReference>
<dbReference type="InterPro" id="IPR010625">
    <property type="entry name" value="CHCH"/>
</dbReference>
<evidence type="ECO:0000313" key="6">
    <source>
        <dbReference type="EMBL" id="KAF0690256.1"/>
    </source>
</evidence>
<gene>
    <name evidence="7" type="primary">Aste57867_18330</name>
    <name evidence="6" type="ORF">As57867_018268</name>
    <name evidence="7" type="ORF">ASTE57867_18330</name>
</gene>
<reference evidence="7 8" key="1">
    <citation type="submission" date="2019-03" db="EMBL/GenBank/DDBJ databases">
        <authorList>
            <person name="Gaulin E."/>
            <person name="Dumas B."/>
        </authorList>
    </citation>
    <scope>NUCLEOTIDE SEQUENCE [LARGE SCALE GENOMIC DNA]</scope>
    <source>
        <strain evidence="7">CBS 568.67</strain>
    </source>
</reference>
<keyword evidence="3" id="KW-1015">Disulfide bond</keyword>
<dbReference type="PANTHER" id="PTHR21107">
    <property type="entry name" value="CYTOCHROME C OXIDASE ASSEMBLY PROTEIN COX19"/>
    <property type="match status" value="1"/>
</dbReference>
<dbReference type="PANTHER" id="PTHR21107:SF2">
    <property type="entry name" value="CYTOCHROME C OXIDASE ASSEMBLY PROTEIN COX19"/>
    <property type="match status" value="1"/>
</dbReference>
<dbReference type="GO" id="GO:0005758">
    <property type="term" value="C:mitochondrial intermembrane space"/>
    <property type="evidence" value="ECO:0007669"/>
    <property type="project" value="TreeGrafter"/>
</dbReference>
<dbReference type="Proteomes" id="UP000332933">
    <property type="component" value="Unassembled WGS sequence"/>
</dbReference>
<evidence type="ECO:0000256" key="3">
    <source>
        <dbReference type="ARBA" id="ARBA00023157"/>
    </source>
</evidence>
<keyword evidence="2" id="KW-0963">Cytoplasm</keyword>
<comment type="subcellular location">
    <subcellularLocation>
        <location evidence="1">Cytoplasm</location>
    </subcellularLocation>
</comment>
<dbReference type="EMBL" id="VJMH01006384">
    <property type="protein sequence ID" value="KAF0690256.1"/>
    <property type="molecule type" value="Genomic_DNA"/>
</dbReference>
<evidence type="ECO:0000256" key="4">
    <source>
        <dbReference type="ARBA" id="ARBA00038223"/>
    </source>
</evidence>
<dbReference type="AlphaFoldDB" id="A0A485L9S8"/>
<organism evidence="7 8">
    <name type="scientific">Aphanomyces stellatus</name>
    <dbReference type="NCBI Taxonomy" id="120398"/>
    <lineage>
        <taxon>Eukaryota</taxon>
        <taxon>Sar</taxon>
        <taxon>Stramenopiles</taxon>
        <taxon>Oomycota</taxon>
        <taxon>Saprolegniomycetes</taxon>
        <taxon>Saprolegniales</taxon>
        <taxon>Verrucalvaceae</taxon>
        <taxon>Aphanomyces</taxon>
    </lineage>
</organism>
<dbReference type="EMBL" id="CAADRA010006405">
    <property type="protein sequence ID" value="VFT95066.1"/>
    <property type="molecule type" value="Genomic_DNA"/>
</dbReference>
<evidence type="ECO:0000313" key="8">
    <source>
        <dbReference type="Proteomes" id="UP000332933"/>
    </source>
</evidence>
<name>A0A485L9S8_9STRA</name>
<protein>
    <submittedName>
        <fullName evidence="7">Aste57867_18330 protein</fullName>
    </submittedName>
</protein>
<dbReference type="PROSITE" id="PS51808">
    <property type="entry name" value="CHCH"/>
    <property type="match status" value="1"/>
</dbReference>
<sequence>MNAFGGAASTSKPPELGAFPLDHYGECKDHMKTFLACLKEHKNSHIECKHLSQKYLECRMDKGLMQKENLDKLGFSDDNYAKARAKAETIEGNKEKDGFVSGLGVKSTWTN</sequence>
<comment type="similarity">
    <text evidence="4">Belongs to the COX19 family.</text>
</comment>
<dbReference type="Pfam" id="PF06747">
    <property type="entry name" value="CHCH"/>
    <property type="match status" value="1"/>
</dbReference>
<evidence type="ECO:0000259" key="5">
    <source>
        <dbReference type="Pfam" id="PF06747"/>
    </source>
</evidence>